<dbReference type="RefSeq" id="WP_276239122.1">
    <property type="nucleotide sequence ID" value="NZ_CP119989.1"/>
</dbReference>
<dbReference type="CDD" id="cd04699">
    <property type="entry name" value="NUDIX_MutT_Nudt1"/>
    <property type="match status" value="1"/>
</dbReference>
<accession>A0ABD5WSZ3</accession>
<organism evidence="5 6">
    <name type="scientific">Halobaculum marinum</name>
    <dbReference type="NCBI Taxonomy" id="3031996"/>
    <lineage>
        <taxon>Archaea</taxon>
        <taxon>Methanobacteriati</taxon>
        <taxon>Methanobacteriota</taxon>
        <taxon>Stenosarchaea group</taxon>
        <taxon>Halobacteria</taxon>
        <taxon>Halobacteriales</taxon>
        <taxon>Haloferacaceae</taxon>
        <taxon>Halobaculum</taxon>
    </lineage>
</organism>
<name>A0ABD5WSZ3_9EURY</name>
<comment type="cofactor">
    <cofactor evidence="1">
        <name>Mg(2+)</name>
        <dbReference type="ChEBI" id="CHEBI:18420"/>
    </cofactor>
</comment>
<dbReference type="GeneID" id="79269707"/>
<keyword evidence="2" id="KW-0378">Hydrolase</keyword>
<dbReference type="EMBL" id="JBHTAG010000002">
    <property type="protein sequence ID" value="MFC7096406.1"/>
    <property type="molecule type" value="Genomic_DNA"/>
</dbReference>
<dbReference type="Proteomes" id="UP001596388">
    <property type="component" value="Unassembled WGS sequence"/>
</dbReference>
<evidence type="ECO:0000256" key="3">
    <source>
        <dbReference type="SAM" id="MobiDB-lite"/>
    </source>
</evidence>
<dbReference type="Pfam" id="PF00293">
    <property type="entry name" value="NUDIX"/>
    <property type="match status" value="1"/>
</dbReference>
<feature type="domain" description="Nudix hydrolase" evidence="4">
    <location>
        <begin position="7"/>
        <end position="130"/>
    </location>
</feature>
<dbReference type="Gene3D" id="3.90.79.10">
    <property type="entry name" value="Nucleoside Triphosphate Pyrophosphohydrolase"/>
    <property type="match status" value="1"/>
</dbReference>
<evidence type="ECO:0000256" key="1">
    <source>
        <dbReference type="ARBA" id="ARBA00001946"/>
    </source>
</evidence>
<keyword evidence="6" id="KW-1185">Reference proteome</keyword>
<evidence type="ECO:0000313" key="6">
    <source>
        <dbReference type="Proteomes" id="UP001596388"/>
    </source>
</evidence>
<dbReference type="InterPro" id="IPR000086">
    <property type="entry name" value="NUDIX_hydrolase_dom"/>
</dbReference>
<sequence length="133" mass="14831">MDEQFLEATISIRGVIRRPDGTVLVVRRASDDGWELPGGRIRRNETVRDCLAREIDEETGLDVSVHNPIEATAWQNRSGRDRFAVYYRCTSDTTPVTLSDEHTDAEWIASGPACDRLSDPQATATARAVRADD</sequence>
<gene>
    <name evidence="5" type="ORF">ACFQKD_03730</name>
</gene>
<feature type="region of interest" description="Disordered" evidence="3">
    <location>
        <begin position="111"/>
        <end position="133"/>
    </location>
</feature>
<feature type="compositionally biased region" description="Low complexity" evidence="3">
    <location>
        <begin position="122"/>
        <end position="133"/>
    </location>
</feature>
<dbReference type="AlphaFoldDB" id="A0ABD5WSZ3"/>
<dbReference type="PANTHER" id="PTHR43046">
    <property type="entry name" value="GDP-MANNOSE MANNOSYL HYDROLASE"/>
    <property type="match status" value="1"/>
</dbReference>
<dbReference type="PROSITE" id="PS00893">
    <property type="entry name" value="NUDIX_BOX"/>
    <property type="match status" value="1"/>
</dbReference>
<dbReference type="PROSITE" id="PS51462">
    <property type="entry name" value="NUDIX"/>
    <property type="match status" value="1"/>
</dbReference>
<dbReference type="SUPFAM" id="SSF55811">
    <property type="entry name" value="Nudix"/>
    <property type="match status" value="1"/>
</dbReference>
<reference evidence="5 6" key="1">
    <citation type="journal article" date="2019" name="Int. J. Syst. Evol. Microbiol.">
        <title>The Global Catalogue of Microorganisms (GCM) 10K type strain sequencing project: providing services to taxonomists for standard genome sequencing and annotation.</title>
        <authorList>
            <consortium name="The Broad Institute Genomics Platform"/>
            <consortium name="The Broad Institute Genome Sequencing Center for Infectious Disease"/>
            <person name="Wu L."/>
            <person name="Ma J."/>
        </authorList>
    </citation>
    <scope>NUCLEOTIDE SEQUENCE [LARGE SCALE GENOMIC DNA]</scope>
    <source>
        <strain evidence="5 6">DT55</strain>
    </source>
</reference>
<dbReference type="PRINTS" id="PR00502">
    <property type="entry name" value="NUDIXFAMILY"/>
</dbReference>
<dbReference type="GO" id="GO:0016787">
    <property type="term" value="F:hydrolase activity"/>
    <property type="evidence" value="ECO:0007669"/>
    <property type="project" value="UniProtKB-KW"/>
</dbReference>
<evidence type="ECO:0000256" key="2">
    <source>
        <dbReference type="ARBA" id="ARBA00022801"/>
    </source>
</evidence>
<evidence type="ECO:0000313" key="5">
    <source>
        <dbReference type="EMBL" id="MFC7096406.1"/>
    </source>
</evidence>
<dbReference type="PANTHER" id="PTHR43046:SF14">
    <property type="entry name" value="MUTT_NUDIX FAMILY PROTEIN"/>
    <property type="match status" value="1"/>
</dbReference>
<proteinExistence type="predicted"/>
<evidence type="ECO:0000259" key="4">
    <source>
        <dbReference type="PROSITE" id="PS51462"/>
    </source>
</evidence>
<protein>
    <submittedName>
        <fullName evidence="5">NUDIX domain-containing protein</fullName>
    </submittedName>
</protein>
<comment type="caution">
    <text evidence="5">The sequence shown here is derived from an EMBL/GenBank/DDBJ whole genome shotgun (WGS) entry which is preliminary data.</text>
</comment>
<dbReference type="InterPro" id="IPR015797">
    <property type="entry name" value="NUDIX_hydrolase-like_dom_sf"/>
</dbReference>
<dbReference type="InterPro" id="IPR020476">
    <property type="entry name" value="Nudix_hydrolase"/>
</dbReference>
<dbReference type="InterPro" id="IPR020084">
    <property type="entry name" value="NUDIX_hydrolase_CS"/>
</dbReference>